<dbReference type="AlphaFoldDB" id="A0A6V7PLE4"/>
<evidence type="ECO:0000313" key="2">
    <source>
        <dbReference type="EMBL" id="CAD1831675.1"/>
    </source>
</evidence>
<organism evidence="2">
    <name type="scientific">Ananas comosus var. bracteatus</name>
    <name type="common">red pineapple</name>
    <dbReference type="NCBI Taxonomy" id="296719"/>
    <lineage>
        <taxon>Eukaryota</taxon>
        <taxon>Viridiplantae</taxon>
        <taxon>Streptophyta</taxon>
        <taxon>Embryophyta</taxon>
        <taxon>Tracheophyta</taxon>
        <taxon>Spermatophyta</taxon>
        <taxon>Magnoliopsida</taxon>
        <taxon>Liliopsida</taxon>
        <taxon>Poales</taxon>
        <taxon>Bromeliaceae</taxon>
        <taxon>Bromelioideae</taxon>
        <taxon>Ananas</taxon>
    </lineage>
</organism>
<proteinExistence type="predicted"/>
<protein>
    <submittedName>
        <fullName evidence="2">Uncharacterized protein</fullName>
    </submittedName>
</protein>
<dbReference type="EMBL" id="LR862149">
    <property type="protein sequence ID" value="CAD1831675.1"/>
    <property type="molecule type" value="Genomic_DNA"/>
</dbReference>
<name>A0A6V7PLE4_ANACO</name>
<evidence type="ECO:0000256" key="1">
    <source>
        <dbReference type="SAM" id="MobiDB-lite"/>
    </source>
</evidence>
<sequence length="123" mass="12580">MKWAYRTRKSEPDCERRAGPAGGCNGKQRAARGGEGSELSMASGARPGVPNFRWLAARGLVGGSDGERCAARSGEGSEESELPMESSARSGGSELPMASGAVAPGLPIESGERRAAGSWAAEA</sequence>
<feature type="region of interest" description="Disordered" evidence="1">
    <location>
        <begin position="1"/>
        <end position="49"/>
    </location>
</feature>
<gene>
    <name evidence="2" type="ORF">CB5_LOCUS14886</name>
</gene>
<accession>A0A6V7PLE4</accession>
<feature type="region of interest" description="Disordered" evidence="1">
    <location>
        <begin position="63"/>
        <end position="123"/>
    </location>
</feature>
<reference evidence="2" key="1">
    <citation type="submission" date="2020-07" db="EMBL/GenBank/DDBJ databases">
        <authorList>
            <person name="Lin J."/>
        </authorList>
    </citation>
    <scope>NUCLEOTIDE SEQUENCE</scope>
</reference>
<feature type="compositionally biased region" description="Basic and acidic residues" evidence="1">
    <location>
        <begin position="8"/>
        <end position="18"/>
    </location>
</feature>